<dbReference type="InterPro" id="IPR024442">
    <property type="entry name" value="Transposase_Zn_ribbon"/>
</dbReference>
<evidence type="ECO:0000313" key="2">
    <source>
        <dbReference type="EMBL" id="AGB50018.1"/>
    </source>
</evidence>
<gene>
    <name evidence="2" type="ordered locus">Metho_1838</name>
</gene>
<feature type="domain" description="Transposase zinc-ribbon" evidence="1">
    <location>
        <begin position="5"/>
        <end position="50"/>
    </location>
</feature>
<dbReference type="RefSeq" id="WP_015325183.1">
    <property type="nucleotide sequence ID" value="NC_019977.1"/>
</dbReference>
<sequence length="78" mass="8953">MDEEEAEMEEFMEDMRSEELIQVCPVCGNPELYYEVGGVEGLYHCKNCGYIGAFVIDANKEMMELIQKEYNATARDAE</sequence>
<dbReference type="AlphaFoldDB" id="L0L0V5"/>
<dbReference type="GeneID" id="14406351"/>
<dbReference type="HOGENOM" id="CLU_193439_1_0_2"/>
<name>L0L0V5_METHD</name>
<dbReference type="Pfam" id="PF12760">
    <property type="entry name" value="Zn_ribbon_IS1595"/>
    <property type="match status" value="1"/>
</dbReference>
<dbReference type="KEGG" id="mhz:Metho_1838"/>
<reference evidence="3" key="1">
    <citation type="submission" date="2012-02" db="EMBL/GenBank/DDBJ databases">
        <title>Complete sequence of chromosome of Methanomethylovorans hollandica DSM 15978.</title>
        <authorList>
            <person name="Lucas S."/>
            <person name="Copeland A."/>
            <person name="Lapidus A."/>
            <person name="Glavina del Rio T."/>
            <person name="Dalin E."/>
            <person name="Tice H."/>
            <person name="Bruce D."/>
            <person name="Goodwin L."/>
            <person name="Pitluck S."/>
            <person name="Peters L."/>
            <person name="Mikhailova N."/>
            <person name="Held B."/>
            <person name="Kyrpides N."/>
            <person name="Mavromatis K."/>
            <person name="Ivanova N."/>
            <person name="Brettin T."/>
            <person name="Detter J.C."/>
            <person name="Han C."/>
            <person name="Larimer F."/>
            <person name="Land M."/>
            <person name="Hauser L."/>
            <person name="Markowitz V."/>
            <person name="Cheng J.-F."/>
            <person name="Hugenholtz P."/>
            <person name="Woyke T."/>
            <person name="Wu D."/>
            <person name="Spring S."/>
            <person name="Schroeder M."/>
            <person name="Brambilla E."/>
            <person name="Klenk H.-P."/>
            <person name="Eisen J.A."/>
        </authorList>
    </citation>
    <scope>NUCLEOTIDE SEQUENCE [LARGE SCALE GENOMIC DNA]</scope>
    <source>
        <strain evidence="3">DSM 15978 / NBRC 107637 / DMS1</strain>
    </source>
</reference>
<evidence type="ECO:0000259" key="1">
    <source>
        <dbReference type="Pfam" id="PF12760"/>
    </source>
</evidence>
<proteinExistence type="predicted"/>
<accession>L0L0V5</accession>
<dbReference type="Proteomes" id="UP000010866">
    <property type="component" value="Chromosome"/>
</dbReference>
<protein>
    <recommendedName>
        <fullName evidence="1">Transposase zinc-ribbon domain-containing protein</fullName>
    </recommendedName>
</protein>
<evidence type="ECO:0000313" key="3">
    <source>
        <dbReference type="Proteomes" id="UP000010866"/>
    </source>
</evidence>
<organism evidence="2 3">
    <name type="scientific">Methanomethylovorans hollandica (strain DSM 15978 / NBRC 107637 / DMS1)</name>
    <dbReference type="NCBI Taxonomy" id="867904"/>
    <lineage>
        <taxon>Archaea</taxon>
        <taxon>Methanobacteriati</taxon>
        <taxon>Methanobacteriota</taxon>
        <taxon>Stenosarchaea group</taxon>
        <taxon>Methanomicrobia</taxon>
        <taxon>Methanosarcinales</taxon>
        <taxon>Methanosarcinaceae</taxon>
        <taxon>Methanomethylovorans</taxon>
    </lineage>
</organism>
<dbReference type="EMBL" id="CP003362">
    <property type="protein sequence ID" value="AGB50018.1"/>
    <property type="molecule type" value="Genomic_DNA"/>
</dbReference>
<keyword evidence="3" id="KW-1185">Reference proteome</keyword>
<dbReference type="OrthoDB" id="70849at2157"/>